<feature type="transmembrane region" description="Helical" evidence="8">
    <location>
        <begin position="233"/>
        <end position="254"/>
    </location>
</feature>
<dbReference type="Pfam" id="PF07690">
    <property type="entry name" value="MFS_1"/>
    <property type="match status" value="1"/>
</dbReference>
<reference evidence="11" key="1">
    <citation type="journal article" date="2019" name="Int. J. Syst. Evol. Microbiol.">
        <title>The Global Catalogue of Microorganisms (GCM) 10K type strain sequencing project: providing services to taxonomists for standard genome sequencing and annotation.</title>
        <authorList>
            <consortium name="The Broad Institute Genomics Platform"/>
            <consortium name="The Broad Institute Genome Sequencing Center for Infectious Disease"/>
            <person name="Wu L."/>
            <person name="Ma J."/>
        </authorList>
    </citation>
    <scope>NUCLEOTIDE SEQUENCE [LARGE SCALE GENOMIC DNA]</scope>
    <source>
        <strain evidence="11">JCM 17591</strain>
    </source>
</reference>
<comment type="similarity">
    <text evidence="2">Belongs to the major facilitator superfamily. EmrB family.</text>
</comment>
<dbReference type="PROSITE" id="PS50850">
    <property type="entry name" value="MFS"/>
    <property type="match status" value="1"/>
</dbReference>
<keyword evidence="6 8" id="KW-1133">Transmembrane helix</keyword>
<name>A0ABP8A8V6_9MICO</name>
<feature type="transmembrane region" description="Helical" evidence="8">
    <location>
        <begin position="14"/>
        <end position="35"/>
    </location>
</feature>
<evidence type="ECO:0000313" key="10">
    <source>
        <dbReference type="EMBL" id="GAA4180038.1"/>
    </source>
</evidence>
<dbReference type="RefSeq" id="WP_344756520.1">
    <property type="nucleotide sequence ID" value="NZ_BAABBW010000005.1"/>
</dbReference>
<feature type="transmembrane region" description="Helical" evidence="8">
    <location>
        <begin position="169"/>
        <end position="192"/>
    </location>
</feature>
<evidence type="ECO:0000256" key="5">
    <source>
        <dbReference type="ARBA" id="ARBA00022692"/>
    </source>
</evidence>
<feature type="transmembrane region" description="Helical" evidence="8">
    <location>
        <begin position="274"/>
        <end position="293"/>
    </location>
</feature>
<evidence type="ECO:0000256" key="2">
    <source>
        <dbReference type="ARBA" id="ARBA00008537"/>
    </source>
</evidence>
<keyword evidence="3" id="KW-0813">Transport</keyword>
<evidence type="ECO:0000256" key="1">
    <source>
        <dbReference type="ARBA" id="ARBA00004651"/>
    </source>
</evidence>
<feature type="transmembrane region" description="Helical" evidence="8">
    <location>
        <begin position="305"/>
        <end position="325"/>
    </location>
</feature>
<dbReference type="InterPro" id="IPR004638">
    <property type="entry name" value="EmrB-like"/>
</dbReference>
<dbReference type="CDD" id="cd17503">
    <property type="entry name" value="MFS_LmrB_MDR_like"/>
    <property type="match status" value="1"/>
</dbReference>
<dbReference type="Gene3D" id="1.20.1720.10">
    <property type="entry name" value="Multidrug resistance protein D"/>
    <property type="match status" value="1"/>
</dbReference>
<feature type="transmembrane region" description="Helical" evidence="8">
    <location>
        <begin position="337"/>
        <end position="358"/>
    </location>
</feature>
<feature type="transmembrane region" description="Helical" evidence="8">
    <location>
        <begin position="141"/>
        <end position="163"/>
    </location>
</feature>
<evidence type="ECO:0000313" key="11">
    <source>
        <dbReference type="Proteomes" id="UP001501079"/>
    </source>
</evidence>
<evidence type="ECO:0000256" key="3">
    <source>
        <dbReference type="ARBA" id="ARBA00022448"/>
    </source>
</evidence>
<comment type="subcellular location">
    <subcellularLocation>
        <location evidence="1">Cell membrane</location>
        <topology evidence="1">Multi-pass membrane protein</topology>
    </subcellularLocation>
</comment>
<feature type="transmembrane region" description="Helical" evidence="8">
    <location>
        <begin position="108"/>
        <end position="129"/>
    </location>
</feature>
<dbReference type="Gene3D" id="1.20.1250.20">
    <property type="entry name" value="MFS general substrate transporter like domains"/>
    <property type="match status" value="1"/>
</dbReference>
<proteinExistence type="inferred from homology"/>
<feature type="transmembrane region" description="Helical" evidence="8">
    <location>
        <begin position="204"/>
        <end position="221"/>
    </location>
</feature>
<feature type="transmembrane region" description="Helical" evidence="8">
    <location>
        <begin position="83"/>
        <end position="102"/>
    </location>
</feature>
<dbReference type="InterPro" id="IPR020846">
    <property type="entry name" value="MFS_dom"/>
</dbReference>
<feature type="transmembrane region" description="Helical" evidence="8">
    <location>
        <begin position="55"/>
        <end position="74"/>
    </location>
</feature>
<accession>A0ABP8A8V6</accession>
<evidence type="ECO:0000256" key="8">
    <source>
        <dbReference type="SAM" id="Phobius"/>
    </source>
</evidence>
<sequence length="482" mass="50470">MTTPSTEPVSSRRLNLLSVVLVLGAITSLLDTTIVNIALDHLHASFHASVAQTQWISTGYLLAYVSVIPVSGWVSERFGARNAWMFAIATFLVGSLLCGLSGSLPLLVAFRVLQGIGAGMILPVTITILTRAAGHARIGHAMMAIALPGQLAPILGPVIGGAILDSLNWHWLFFVNVPICVVALVLGPVFLAKDLGRREHRFDLAGFAMLTPGVIAIAYGVSEAAGAHGFAAIGAWLPLVLGAVLLVAFVFYALRVRTPALIDVRVFARRSFGLSSVITFVGGFSTFALMFLLPLFYQQIRGETVLHTGLLLIPQGLGTMFFLVLSRRFLANVDGRIVVGGGVLLTMIGIVPFALAGASGGEAVLLAAQFLQGIGLGAVSLPVMALAFSSLSPAETPRGSAAFSVVQRVGAPFGVAVIAVILQGRLSHAVTPALALGAFGGTFWWIFGLSAIPLLLALFIPRRRATAAVPTEERPAEVSSAA</sequence>
<keyword evidence="4" id="KW-1003">Cell membrane</keyword>
<dbReference type="EMBL" id="BAABBW010000005">
    <property type="protein sequence ID" value="GAA4180038.1"/>
    <property type="molecule type" value="Genomic_DNA"/>
</dbReference>
<dbReference type="Proteomes" id="UP001501079">
    <property type="component" value="Unassembled WGS sequence"/>
</dbReference>
<comment type="caution">
    <text evidence="10">The sequence shown here is derived from an EMBL/GenBank/DDBJ whole genome shotgun (WGS) entry which is preliminary data.</text>
</comment>
<gene>
    <name evidence="10" type="ORF">GCM10022287_33340</name>
</gene>
<dbReference type="InterPro" id="IPR011701">
    <property type="entry name" value="MFS"/>
</dbReference>
<feature type="transmembrane region" description="Helical" evidence="8">
    <location>
        <begin position="400"/>
        <end position="422"/>
    </location>
</feature>
<dbReference type="NCBIfam" id="TIGR00711">
    <property type="entry name" value="efflux_EmrB"/>
    <property type="match status" value="1"/>
</dbReference>
<evidence type="ECO:0000259" key="9">
    <source>
        <dbReference type="PROSITE" id="PS50850"/>
    </source>
</evidence>
<dbReference type="InterPro" id="IPR036259">
    <property type="entry name" value="MFS_trans_sf"/>
</dbReference>
<organism evidence="10 11">
    <name type="scientific">Gryllotalpicola koreensis</name>
    <dbReference type="NCBI Taxonomy" id="993086"/>
    <lineage>
        <taxon>Bacteria</taxon>
        <taxon>Bacillati</taxon>
        <taxon>Actinomycetota</taxon>
        <taxon>Actinomycetes</taxon>
        <taxon>Micrococcales</taxon>
        <taxon>Microbacteriaceae</taxon>
        <taxon>Gryllotalpicola</taxon>
    </lineage>
</organism>
<dbReference type="PANTHER" id="PTHR42718">
    <property type="entry name" value="MAJOR FACILITATOR SUPERFAMILY MULTIDRUG TRANSPORTER MFSC"/>
    <property type="match status" value="1"/>
</dbReference>
<evidence type="ECO:0000256" key="7">
    <source>
        <dbReference type="ARBA" id="ARBA00023136"/>
    </source>
</evidence>
<keyword evidence="11" id="KW-1185">Reference proteome</keyword>
<keyword evidence="5 8" id="KW-0812">Transmembrane</keyword>
<dbReference type="PANTHER" id="PTHR42718:SF9">
    <property type="entry name" value="MAJOR FACILITATOR SUPERFAMILY MULTIDRUG TRANSPORTER MFSC"/>
    <property type="match status" value="1"/>
</dbReference>
<evidence type="ECO:0000256" key="6">
    <source>
        <dbReference type="ARBA" id="ARBA00022989"/>
    </source>
</evidence>
<evidence type="ECO:0000256" key="4">
    <source>
        <dbReference type="ARBA" id="ARBA00022475"/>
    </source>
</evidence>
<feature type="transmembrane region" description="Helical" evidence="8">
    <location>
        <begin position="442"/>
        <end position="460"/>
    </location>
</feature>
<keyword evidence="7 8" id="KW-0472">Membrane</keyword>
<protein>
    <submittedName>
        <fullName evidence="10">MDR family MFS transporter</fullName>
    </submittedName>
</protein>
<feature type="transmembrane region" description="Helical" evidence="8">
    <location>
        <begin position="364"/>
        <end position="388"/>
    </location>
</feature>
<dbReference type="SUPFAM" id="SSF103473">
    <property type="entry name" value="MFS general substrate transporter"/>
    <property type="match status" value="1"/>
</dbReference>
<feature type="domain" description="Major facilitator superfamily (MFS) profile" evidence="9">
    <location>
        <begin position="17"/>
        <end position="465"/>
    </location>
</feature>